<feature type="transmembrane region" description="Helical" evidence="1">
    <location>
        <begin position="179"/>
        <end position="197"/>
    </location>
</feature>
<dbReference type="Proteomes" id="UP000558284">
    <property type="component" value="Unassembled WGS sequence"/>
</dbReference>
<feature type="transmembrane region" description="Helical" evidence="1">
    <location>
        <begin position="88"/>
        <end position="107"/>
    </location>
</feature>
<keyword evidence="3" id="KW-0378">Hydrolase</keyword>
<dbReference type="GO" id="GO:0004175">
    <property type="term" value="F:endopeptidase activity"/>
    <property type="evidence" value="ECO:0007669"/>
    <property type="project" value="UniProtKB-ARBA"/>
</dbReference>
<dbReference type="GO" id="GO:0006508">
    <property type="term" value="P:proteolysis"/>
    <property type="evidence" value="ECO:0007669"/>
    <property type="project" value="UniProtKB-KW"/>
</dbReference>
<evidence type="ECO:0000313" key="4">
    <source>
        <dbReference type="Proteomes" id="UP000558284"/>
    </source>
</evidence>
<evidence type="ECO:0000256" key="1">
    <source>
        <dbReference type="SAM" id="Phobius"/>
    </source>
</evidence>
<feature type="transmembrane region" description="Helical" evidence="1">
    <location>
        <begin position="127"/>
        <end position="149"/>
    </location>
</feature>
<dbReference type="InterPro" id="IPR003675">
    <property type="entry name" value="Rce1/LyrA-like_dom"/>
</dbReference>
<evidence type="ECO:0000259" key="2">
    <source>
        <dbReference type="Pfam" id="PF02517"/>
    </source>
</evidence>
<protein>
    <submittedName>
        <fullName evidence="3">CPBP family intramembrane metalloprotease</fullName>
    </submittedName>
</protein>
<dbReference type="AlphaFoldDB" id="A0A838B2Y8"/>
<dbReference type="GO" id="GO:0080120">
    <property type="term" value="P:CAAX-box protein maturation"/>
    <property type="evidence" value="ECO:0007669"/>
    <property type="project" value="UniProtKB-ARBA"/>
</dbReference>
<gene>
    <name evidence="3" type="ORF">H0241_09175</name>
</gene>
<proteinExistence type="predicted"/>
<feature type="transmembrane region" description="Helical" evidence="1">
    <location>
        <begin position="47"/>
        <end position="67"/>
    </location>
</feature>
<keyword evidence="4" id="KW-1185">Reference proteome</keyword>
<name>A0A838B2Y8_9HYPH</name>
<keyword evidence="3" id="KW-0482">Metalloprotease</keyword>
<accession>A0A838B2Y8</accession>
<comment type="caution">
    <text evidence="3">The sequence shown here is derived from an EMBL/GenBank/DDBJ whole genome shotgun (WGS) entry which is preliminary data.</text>
</comment>
<reference evidence="3 4" key="1">
    <citation type="submission" date="2020-07" db="EMBL/GenBank/DDBJ databases">
        <title>Definition of the novel symbiovar canariense within Mesorhizobium novociceri, a new species of genus Mesorhizobium nodulating Cicer canariense in the Caldera de Taburiente National Park (La Palma, Canary Islands).</title>
        <authorList>
            <person name="Leon-Barrios M."/>
            <person name="Perez-Yepez J."/>
            <person name="Flores-Felix J.D."/>
            <person name="Ramirez-Baena M.H."/>
            <person name="Pulido-Suarez L."/>
            <person name="Igual J.M."/>
            <person name="Velazquez E."/>
            <person name="Peix A."/>
        </authorList>
    </citation>
    <scope>NUCLEOTIDE SEQUENCE [LARGE SCALE GENOMIC DNA]</scope>
    <source>
        <strain evidence="3 4">CCANP35</strain>
    </source>
</reference>
<keyword evidence="3" id="KW-0645">Protease</keyword>
<feature type="transmembrane region" description="Helical" evidence="1">
    <location>
        <begin position="7"/>
        <end position="27"/>
    </location>
</feature>
<keyword evidence="1" id="KW-0812">Transmembrane</keyword>
<dbReference type="Pfam" id="PF02517">
    <property type="entry name" value="Rce1-like"/>
    <property type="match status" value="1"/>
</dbReference>
<dbReference type="RefSeq" id="WP_181057106.1">
    <property type="nucleotide sequence ID" value="NZ_JACDTY010000003.1"/>
</dbReference>
<keyword evidence="1" id="KW-1133">Transmembrane helix</keyword>
<evidence type="ECO:0000313" key="3">
    <source>
        <dbReference type="EMBL" id="MBA1140427.1"/>
    </source>
</evidence>
<sequence length="378" mass="42750">MELLVFFGILVSYWWIVSFWFWGVYLLEIPLPAGLSAFFYKLWLVKNIPRGFLIALLLCSIVLSFYIRRISLREMGIRTDNIWVSGRECLVVIFIILVAASALILIYRQNFSIENYFVKQQETRRELLSDLVLGLISGIAQQFLLQCFFLQRTLKIFRNPATAIFFSSAIFSSLHIPNIRLMIVTFIFGTMCSVLFLRNRNIFTVGITHGLAQQILRIFFASVFVSGSYYNGRGNYEYNLRVGPPKAYPEYLAELKYEGTLPVTTGASAGGILIPVSVTNKSTKMWSSTDGYQLVFASYHFVDQEGQIISEDGPLTPFSKPIGPGDSETVNLMVTAPSKSGNYLAEVDIVHTKSPESKKLTWFKRRGSKTILIPITAP</sequence>
<organism evidence="3 4">
    <name type="scientific">Mesorhizobium neociceri</name>
    <dbReference type="NCBI Taxonomy" id="1307853"/>
    <lineage>
        <taxon>Bacteria</taxon>
        <taxon>Pseudomonadati</taxon>
        <taxon>Pseudomonadota</taxon>
        <taxon>Alphaproteobacteria</taxon>
        <taxon>Hyphomicrobiales</taxon>
        <taxon>Phyllobacteriaceae</taxon>
        <taxon>Mesorhizobium</taxon>
    </lineage>
</organism>
<dbReference type="EMBL" id="JACDTY010000003">
    <property type="protein sequence ID" value="MBA1140427.1"/>
    <property type="molecule type" value="Genomic_DNA"/>
</dbReference>
<keyword evidence="1" id="KW-0472">Membrane</keyword>
<feature type="transmembrane region" description="Helical" evidence="1">
    <location>
        <begin position="156"/>
        <end position="173"/>
    </location>
</feature>
<dbReference type="GO" id="GO:0008237">
    <property type="term" value="F:metallopeptidase activity"/>
    <property type="evidence" value="ECO:0007669"/>
    <property type="project" value="UniProtKB-KW"/>
</dbReference>
<feature type="domain" description="CAAX prenyl protease 2/Lysostaphin resistance protein A-like" evidence="2">
    <location>
        <begin position="130"/>
        <end position="212"/>
    </location>
</feature>